<evidence type="ECO:0000313" key="6">
    <source>
        <dbReference type="EMBL" id="MDM0042972.1"/>
    </source>
</evidence>
<dbReference type="Proteomes" id="UP001174908">
    <property type="component" value="Unassembled WGS sequence"/>
</dbReference>
<evidence type="ECO:0000256" key="5">
    <source>
        <dbReference type="ARBA" id="ARBA00093797"/>
    </source>
</evidence>
<organism evidence="6 7">
    <name type="scientific">Variovorax dokdonensis</name>
    <dbReference type="NCBI Taxonomy" id="344883"/>
    <lineage>
        <taxon>Bacteria</taxon>
        <taxon>Pseudomonadati</taxon>
        <taxon>Pseudomonadota</taxon>
        <taxon>Betaproteobacteria</taxon>
        <taxon>Burkholderiales</taxon>
        <taxon>Comamonadaceae</taxon>
        <taxon>Variovorax</taxon>
    </lineage>
</organism>
<dbReference type="Gene3D" id="1.20.58.380">
    <property type="entry name" value="Flagellar protein flit"/>
    <property type="match status" value="1"/>
</dbReference>
<dbReference type="RefSeq" id="WP_286658101.1">
    <property type="nucleotide sequence ID" value="NZ_JASZYV010000001.1"/>
</dbReference>
<protein>
    <recommendedName>
        <fullName evidence="5">Flagellar protein FliT</fullName>
    </recommendedName>
</protein>
<dbReference type="Pfam" id="PF05400">
    <property type="entry name" value="FliT"/>
    <property type="match status" value="1"/>
</dbReference>
<keyword evidence="6" id="KW-0282">Flagellum</keyword>
<evidence type="ECO:0000256" key="2">
    <source>
        <dbReference type="ARBA" id="ARBA00022490"/>
    </source>
</evidence>
<keyword evidence="2" id="KW-0963">Cytoplasm</keyword>
<evidence type="ECO:0000256" key="1">
    <source>
        <dbReference type="ARBA" id="ARBA00004514"/>
    </source>
</evidence>
<comment type="subcellular location">
    <subcellularLocation>
        <location evidence="1">Cytoplasm</location>
        <location evidence="1">Cytosol</location>
    </subcellularLocation>
</comment>
<keyword evidence="6" id="KW-0969">Cilium</keyword>
<reference evidence="6" key="1">
    <citation type="submission" date="2023-06" db="EMBL/GenBank/DDBJ databases">
        <authorList>
            <person name="Jiang Y."/>
            <person name="Liu Q."/>
        </authorList>
    </citation>
    <scope>NUCLEOTIDE SEQUENCE</scope>
    <source>
        <strain evidence="6">CGMCC 1.12089</strain>
    </source>
</reference>
<name>A0ABT7N4V1_9BURK</name>
<comment type="caution">
    <text evidence="6">The sequence shown here is derived from an EMBL/GenBank/DDBJ whole genome shotgun (WGS) entry which is preliminary data.</text>
</comment>
<dbReference type="EMBL" id="JASZYV010000001">
    <property type="protein sequence ID" value="MDM0042972.1"/>
    <property type="molecule type" value="Genomic_DNA"/>
</dbReference>
<sequence length="110" mass="12294">MAHANEVLHCYSRLAEHAQHMAQLAAAREWAQLPALETECAALIARLKDLPSAESLEPSLREQACQLIERIRADQETVARLVQPQLNDLLTRMGSLSAQRSLDKAYGPRH</sequence>
<keyword evidence="3" id="KW-1005">Bacterial flagellum biogenesis</keyword>
<proteinExistence type="predicted"/>
<gene>
    <name evidence="6" type="ORF">QTH91_00620</name>
</gene>
<keyword evidence="6" id="KW-0966">Cell projection</keyword>
<dbReference type="InterPro" id="IPR008622">
    <property type="entry name" value="FliT"/>
</dbReference>
<evidence type="ECO:0000313" key="7">
    <source>
        <dbReference type="Proteomes" id="UP001174908"/>
    </source>
</evidence>
<keyword evidence="7" id="KW-1185">Reference proteome</keyword>
<keyword evidence="4" id="KW-0143">Chaperone</keyword>
<evidence type="ECO:0000256" key="4">
    <source>
        <dbReference type="ARBA" id="ARBA00023186"/>
    </source>
</evidence>
<evidence type="ECO:0000256" key="3">
    <source>
        <dbReference type="ARBA" id="ARBA00022795"/>
    </source>
</evidence>
<accession>A0ABT7N4V1</accession>